<dbReference type="AlphaFoldDB" id="A0A6C0KV56"/>
<accession>A0A6C0KV56</accession>
<dbReference type="EMBL" id="MN740964">
    <property type="protein sequence ID" value="QHU20218.1"/>
    <property type="molecule type" value="Genomic_DNA"/>
</dbReference>
<proteinExistence type="predicted"/>
<evidence type="ECO:0000313" key="1">
    <source>
        <dbReference type="EMBL" id="QHU20218.1"/>
    </source>
</evidence>
<protein>
    <submittedName>
        <fullName evidence="1">Uncharacterized protein</fullName>
    </submittedName>
</protein>
<sequence>MYHYFKHTVTMDATTSDVLSKLKFIGKIQKGEKINVKYLYVQPSNWFTRLSRTFYMTDNRMNAYNFIETTIGRCFEIITVNKQTKTSTSFKLVENILADIKDAIIGIQNFKDTYSYDVMFCCKLDTLIDSIRFRINDGRVSFEMDEVD</sequence>
<name>A0A6C0KV56_9ZZZZ</name>
<reference evidence="1" key="1">
    <citation type="journal article" date="2020" name="Nature">
        <title>Giant virus diversity and host interactions through global metagenomics.</title>
        <authorList>
            <person name="Schulz F."/>
            <person name="Roux S."/>
            <person name="Paez-Espino D."/>
            <person name="Jungbluth S."/>
            <person name="Walsh D.A."/>
            <person name="Denef V.J."/>
            <person name="McMahon K.D."/>
            <person name="Konstantinidis K.T."/>
            <person name="Eloe-Fadrosh E.A."/>
            <person name="Kyrpides N.C."/>
            <person name="Woyke T."/>
        </authorList>
    </citation>
    <scope>NUCLEOTIDE SEQUENCE</scope>
    <source>
        <strain evidence="1">GVMAG-S-3300013014-136</strain>
    </source>
</reference>
<organism evidence="1">
    <name type="scientific">viral metagenome</name>
    <dbReference type="NCBI Taxonomy" id="1070528"/>
    <lineage>
        <taxon>unclassified sequences</taxon>
        <taxon>metagenomes</taxon>
        <taxon>organismal metagenomes</taxon>
    </lineage>
</organism>